<feature type="region of interest" description="Disordered" evidence="6">
    <location>
        <begin position="997"/>
        <end position="1039"/>
    </location>
</feature>
<dbReference type="InterPro" id="IPR010465">
    <property type="entry name" value="Drf_DAD"/>
</dbReference>
<sequence length="1213" mass="137524">MDSYSHRFDSTTGRDSKSQKKKGSSHLSTSCYDEGDRKPKFHLPFRNITDDVLDRFASIRIPGSKKERPPLSLSKHHASDWSISSSSTSHLFEELSSKITTEKEILALFEKMMEDMNLNEEKKTPLREKDLTTKREMVTQYIFTASKTGSLRSNHQISPQEFLGELKSGVMDERLFACLDSLRVSLTSNPVSWVQSFGHEGLGLLMDILERLLFKKQQEKIDKRNQHKVVQCLKAIMNNKYGLDRILGEEKSLALLARAIDPTQTAMMTDVVKLLSAICIVGEDNILEKVLEAITTAGEWRATERFSPIVQGLRDRSVQLQVACMQLINALVTSPDELDFRLHIRNEFMRCGLKEILPQLASIRNEALEIQLKVFEEHKEEDMIEFSHRLEDIKSELDDVGDVFSIVMSMVKDSSAEPHFLSILQHLMLIRNDYFVRPQYFKVIEECVSQIVLHRSGTDPDFSYRKRLDVDFSHLLEVCVEKARIEEYEQRASELAEKCDEEFLSRQEAQAQLLKYEEKIAELQAELQAFRSQFGAVPVSLSTHSGQASSPSALPSGPPSALAPPPPPPPPPPPLPGCPAPPPPPGVPPPFGAPPPPPLGFGGALASPPHHALPYGLRPKKEFKLETSMKRLNWSKIRPQEMSEGCFWVLADEDQYAKPDLLTRFTLTFGSQRSAKREEEDLEDKKSIKKRIKELKVLDPKIAQNLSIFLGSFRMPYQEIRRMILEVDEEQLTEPMIQNLVKHLPEQEQLNALAKYGNEYANLSEPEQFGVVMSSVKRLRPRLSHILFRLQFEEQVNNLRPDILAVNAACDEVRKSRSFGRLLELVLLLGNYMNAGSRNAQSYGFDLSSLCKLKDTKSADQKTTLLHFLAQVCEEEFPDVIKFVEDLDHVDRASRVSAENLEKSLRQMERQLLQLERDLETFSSPDDPNDMFFTKMASFSNGAREQYGKLASMHGNMQALYENVLEYFAIDPKKTSVEELFTDLSSFRSMFAQALRENQRQRESEEKQRRARAAREKAEREKQEKQQQKKRRLLEVNAENDETGVMDSLLEALQSGAAFRDRRKRVPRPRDNRQQTISPSSYRQVLRPVNHDNKAPLQRSRSRQNINVGSAAVKAPPAKEVHIQPEAHPSAARAKTAACTELGRRSGNAPGPGYGPDRERAIERERETPKRREKEAGAEPPCFQPSSTGAGVSSCGTNGESDVEALLAKLRAL</sequence>
<evidence type="ECO:0000313" key="11">
    <source>
        <dbReference type="RefSeq" id="XP_055363406.1"/>
    </source>
</evidence>
<keyword evidence="4 5" id="KW-0175">Coiled coil</keyword>
<evidence type="ECO:0000313" key="10">
    <source>
        <dbReference type="Proteomes" id="UP000515150"/>
    </source>
</evidence>
<dbReference type="AlphaFoldDB" id="A0A9W2XN83"/>
<dbReference type="InterPro" id="IPR051412">
    <property type="entry name" value="Formin_Homology_Diaphanous_sf"/>
</dbReference>
<dbReference type="Pfam" id="PF02181">
    <property type="entry name" value="FH2"/>
    <property type="match status" value="1"/>
</dbReference>
<dbReference type="InterPro" id="IPR011989">
    <property type="entry name" value="ARM-like"/>
</dbReference>
<dbReference type="PROSITE" id="PS51444">
    <property type="entry name" value="FH2"/>
    <property type="match status" value="1"/>
</dbReference>
<dbReference type="Gene3D" id="1.20.58.2220">
    <property type="entry name" value="Formin, FH2 domain"/>
    <property type="match status" value="1"/>
</dbReference>
<feature type="compositionally biased region" description="Polar residues" evidence="6">
    <location>
        <begin position="1074"/>
        <end position="1083"/>
    </location>
</feature>
<feature type="region of interest" description="Disordered" evidence="6">
    <location>
        <begin position="1"/>
        <end position="37"/>
    </location>
</feature>
<dbReference type="Pfam" id="PF06371">
    <property type="entry name" value="Drf_GBD"/>
    <property type="match status" value="1"/>
</dbReference>
<evidence type="ECO:0000256" key="3">
    <source>
        <dbReference type="ARBA" id="ARBA00022490"/>
    </source>
</evidence>
<dbReference type="InterPro" id="IPR010473">
    <property type="entry name" value="GTPase-bd"/>
</dbReference>
<dbReference type="Pfam" id="PF06345">
    <property type="entry name" value="Drf_DAD"/>
    <property type="match status" value="1"/>
</dbReference>
<dbReference type="KEGG" id="bspl:114852343"/>
<name>A0A9W2XN83_BETSP</name>
<feature type="region of interest" description="Disordered" evidence="6">
    <location>
        <begin position="1060"/>
        <end position="1199"/>
    </location>
</feature>
<feature type="domain" description="GBD/FH3" evidence="8">
    <location>
        <begin position="97"/>
        <end position="459"/>
    </location>
</feature>
<reference evidence="11" key="1">
    <citation type="submission" date="2025-08" db="UniProtKB">
        <authorList>
            <consortium name="RefSeq"/>
        </authorList>
    </citation>
    <scope>IDENTIFICATION</scope>
</reference>
<dbReference type="OrthoDB" id="1104827at2759"/>
<keyword evidence="10" id="KW-1185">Reference proteome</keyword>
<organism evidence="10 11">
    <name type="scientific">Betta splendens</name>
    <name type="common">Siamese fighting fish</name>
    <dbReference type="NCBI Taxonomy" id="158456"/>
    <lineage>
        <taxon>Eukaryota</taxon>
        <taxon>Metazoa</taxon>
        <taxon>Chordata</taxon>
        <taxon>Craniata</taxon>
        <taxon>Vertebrata</taxon>
        <taxon>Euteleostomi</taxon>
        <taxon>Actinopterygii</taxon>
        <taxon>Neopterygii</taxon>
        <taxon>Teleostei</taxon>
        <taxon>Neoteleostei</taxon>
        <taxon>Acanthomorphata</taxon>
        <taxon>Anabantaria</taxon>
        <taxon>Anabantiformes</taxon>
        <taxon>Anabantoidei</taxon>
        <taxon>Osphronemidae</taxon>
        <taxon>Betta</taxon>
    </lineage>
</organism>
<protein>
    <submittedName>
        <fullName evidence="11">Protein diaphanous homolog 3-like isoform X1</fullName>
    </submittedName>
</protein>
<dbReference type="GO" id="GO:0031267">
    <property type="term" value="F:small GTPase binding"/>
    <property type="evidence" value="ECO:0007669"/>
    <property type="project" value="InterPro"/>
</dbReference>
<feature type="compositionally biased region" description="Basic and acidic residues" evidence="6">
    <location>
        <begin position="997"/>
        <end position="1027"/>
    </location>
</feature>
<feature type="domain" description="DAD" evidence="7">
    <location>
        <begin position="1041"/>
        <end position="1071"/>
    </location>
</feature>
<dbReference type="PROSITE" id="PS51231">
    <property type="entry name" value="DAD"/>
    <property type="match status" value="1"/>
</dbReference>
<dbReference type="PANTHER" id="PTHR45691">
    <property type="entry name" value="PROTEIN DIAPHANOUS"/>
    <property type="match status" value="1"/>
</dbReference>
<evidence type="ECO:0000259" key="9">
    <source>
        <dbReference type="PROSITE" id="PS51444"/>
    </source>
</evidence>
<dbReference type="SMART" id="SM01140">
    <property type="entry name" value="Drf_GBD"/>
    <property type="match status" value="1"/>
</dbReference>
<dbReference type="SMART" id="SM00498">
    <property type="entry name" value="FH2"/>
    <property type="match status" value="1"/>
</dbReference>
<gene>
    <name evidence="11" type="primary">LOC114852343</name>
</gene>
<dbReference type="Gene3D" id="1.10.238.150">
    <property type="entry name" value="Formin, FH3 diaphanous domain"/>
    <property type="match status" value="1"/>
</dbReference>
<dbReference type="GO" id="GO:0005884">
    <property type="term" value="C:actin filament"/>
    <property type="evidence" value="ECO:0007669"/>
    <property type="project" value="TreeGrafter"/>
</dbReference>
<dbReference type="Pfam" id="PF06367">
    <property type="entry name" value="Drf_FH3"/>
    <property type="match status" value="1"/>
</dbReference>
<dbReference type="Gene3D" id="1.10.20.40">
    <property type="entry name" value="Formin, diaphanous GTPase-binding domain"/>
    <property type="match status" value="1"/>
</dbReference>
<dbReference type="InterPro" id="IPR014767">
    <property type="entry name" value="DAD_dom"/>
</dbReference>
<evidence type="ECO:0000256" key="4">
    <source>
        <dbReference type="ARBA" id="ARBA00023054"/>
    </source>
</evidence>
<dbReference type="GO" id="GO:0005737">
    <property type="term" value="C:cytoplasm"/>
    <property type="evidence" value="ECO:0007669"/>
    <property type="project" value="UniProtKB-SubCell"/>
</dbReference>
<dbReference type="InterPro" id="IPR042201">
    <property type="entry name" value="FH2_Formin_sf"/>
</dbReference>
<feature type="compositionally biased region" description="Basic and acidic residues" evidence="6">
    <location>
        <begin position="1"/>
        <end position="18"/>
    </location>
</feature>
<dbReference type="RefSeq" id="XP_055363406.1">
    <property type="nucleotide sequence ID" value="XM_055507431.1"/>
</dbReference>
<evidence type="ECO:0000259" key="8">
    <source>
        <dbReference type="PROSITE" id="PS51232"/>
    </source>
</evidence>
<feature type="domain" description="FH2" evidence="9">
    <location>
        <begin position="619"/>
        <end position="1017"/>
    </location>
</feature>
<dbReference type="SMART" id="SM01139">
    <property type="entry name" value="Drf_FH3"/>
    <property type="match status" value="1"/>
</dbReference>
<evidence type="ECO:0000256" key="1">
    <source>
        <dbReference type="ARBA" id="ARBA00004496"/>
    </source>
</evidence>
<dbReference type="GO" id="GO:0003779">
    <property type="term" value="F:actin binding"/>
    <property type="evidence" value="ECO:0007669"/>
    <property type="project" value="InterPro"/>
</dbReference>
<keyword evidence="3" id="KW-0963">Cytoplasm</keyword>
<dbReference type="PANTHER" id="PTHR45691:SF9">
    <property type="entry name" value="PROTEIN DIAPHANOUS HOMOLOG 3"/>
    <property type="match status" value="1"/>
</dbReference>
<feature type="compositionally biased region" description="Polar residues" evidence="6">
    <location>
        <begin position="1184"/>
        <end position="1199"/>
    </location>
</feature>
<comment type="similarity">
    <text evidence="2">Belongs to the formin homology family. Diaphanous subfamily.</text>
</comment>
<dbReference type="InterPro" id="IPR010472">
    <property type="entry name" value="FH3_dom"/>
</dbReference>
<feature type="region of interest" description="Disordered" evidence="6">
    <location>
        <begin position="541"/>
        <end position="605"/>
    </location>
</feature>
<feature type="coiled-coil region" evidence="5">
    <location>
        <begin position="485"/>
        <end position="533"/>
    </location>
</feature>
<evidence type="ECO:0000259" key="7">
    <source>
        <dbReference type="PROSITE" id="PS51231"/>
    </source>
</evidence>
<dbReference type="InterPro" id="IPR044933">
    <property type="entry name" value="DIA_GBD_sf"/>
</dbReference>
<feature type="compositionally biased region" description="Basic and acidic residues" evidence="6">
    <location>
        <begin position="1156"/>
        <end position="1177"/>
    </location>
</feature>
<dbReference type="Gene3D" id="1.20.58.630">
    <property type="match status" value="1"/>
</dbReference>
<dbReference type="InterPro" id="IPR016024">
    <property type="entry name" value="ARM-type_fold"/>
</dbReference>
<evidence type="ECO:0000256" key="5">
    <source>
        <dbReference type="SAM" id="Coils"/>
    </source>
</evidence>
<dbReference type="GeneID" id="114852343"/>
<feature type="compositionally biased region" description="Pro residues" evidence="6">
    <location>
        <begin position="556"/>
        <end position="599"/>
    </location>
</feature>
<evidence type="ECO:0000256" key="6">
    <source>
        <dbReference type="SAM" id="MobiDB-lite"/>
    </source>
</evidence>
<dbReference type="PROSITE" id="PS51232">
    <property type="entry name" value="GBD_FH3"/>
    <property type="match status" value="1"/>
</dbReference>
<accession>A0A9W2XN83</accession>
<dbReference type="SUPFAM" id="SSF48371">
    <property type="entry name" value="ARM repeat"/>
    <property type="match status" value="1"/>
</dbReference>
<dbReference type="InterPro" id="IPR015425">
    <property type="entry name" value="FH2_Formin"/>
</dbReference>
<dbReference type="InterPro" id="IPR014768">
    <property type="entry name" value="GBD/FH3_dom"/>
</dbReference>
<dbReference type="FunFam" id="1.10.238.150:FF:000002">
    <property type="entry name" value="protein diaphanous homolog 2 isoform X2"/>
    <property type="match status" value="1"/>
</dbReference>
<evidence type="ECO:0000256" key="2">
    <source>
        <dbReference type="ARBA" id="ARBA00008214"/>
    </source>
</evidence>
<proteinExistence type="inferred from homology"/>
<dbReference type="Gene3D" id="1.25.10.10">
    <property type="entry name" value="Leucine-rich Repeat Variant"/>
    <property type="match status" value="1"/>
</dbReference>
<dbReference type="FunFam" id="1.20.58.630:FF:000001">
    <property type="entry name" value="Diaphanous related formin 1"/>
    <property type="match status" value="1"/>
</dbReference>
<dbReference type="SUPFAM" id="SSF101447">
    <property type="entry name" value="Formin homology 2 domain (FH2 domain)"/>
    <property type="match status" value="1"/>
</dbReference>
<dbReference type="Gene3D" id="6.10.30.30">
    <property type="match status" value="1"/>
</dbReference>
<dbReference type="Proteomes" id="UP000515150">
    <property type="component" value="Chromosome 3"/>
</dbReference>
<dbReference type="GO" id="GO:0030041">
    <property type="term" value="P:actin filament polymerization"/>
    <property type="evidence" value="ECO:0007669"/>
    <property type="project" value="TreeGrafter"/>
</dbReference>
<comment type="subcellular location">
    <subcellularLocation>
        <location evidence="1">Cytoplasm</location>
    </subcellularLocation>
</comment>